<organism evidence="2 3">
    <name type="scientific">Galerina marginata (strain CBS 339.88)</name>
    <dbReference type="NCBI Taxonomy" id="685588"/>
    <lineage>
        <taxon>Eukaryota</taxon>
        <taxon>Fungi</taxon>
        <taxon>Dikarya</taxon>
        <taxon>Basidiomycota</taxon>
        <taxon>Agaricomycotina</taxon>
        <taxon>Agaricomycetes</taxon>
        <taxon>Agaricomycetidae</taxon>
        <taxon>Agaricales</taxon>
        <taxon>Agaricineae</taxon>
        <taxon>Strophariaceae</taxon>
        <taxon>Galerina</taxon>
    </lineage>
</organism>
<name>A0A067SKQ9_GALM3</name>
<sequence>MSSIIQDGRIHSSQASGAPTWTAGDLVPDARSGGAASTATSRRKSANEYRKLDIQEPCFVSNSSCYTHEGVYWLNTVGSDPAIKKQVEDILIKDLRIVYENFSVDSNVNQSNLDLTLHAALEKYAFFAVTGSLLTLKTFIDMFEKENERRQVAFDSSGLDRGRMLDLELPAFLRPQYELVALRPEHMLPDGKVFVAYNRDASSNRVVSHKLYVPGEDHTLRERPGSLTCPRFPPFHFDYSRAKGPLNPLLVILNAEIKFRRYLRQTQPPPLPLPDDVMKLINLTIELVNLIYWKPIVRPNTPAVEILLKYGPLPGQESSSQSSDPEKGHSKAKTKAKVPTQKPQEDRGIRGPGPNATLEERRDYGQYLMSGRDLPFDEDDQRLLEELAQADLEEARQRTQNDLVHNAK</sequence>
<feature type="region of interest" description="Disordered" evidence="1">
    <location>
        <begin position="314"/>
        <end position="374"/>
    </location>
</feature>
<dbReference type="Proteomes" id="UP000027222">
    <property type="component" value="Unassembled WGS sequence"/>
</dbReference>
<protein>
    <submittedName>
        <fullName evidence="2">Uncharacterized protein</fullName>
    </submittedName>
</protein>
<accession>A0A067SKQ9</accession>
<dbReference type="STRING" id="685588.A0A067SKQ9"/>
<feature type="region of interest" description="Disordered" evidence="1">
    <location>
        <begin position="1"/>
        <end position="42"/>
    </location>
</feature>
<evidence type="ECO:0000313" key="3">
    <source>
        <dbReference type="Proteomes" id="UP000027222"/>
    </source>
</evidence>
<reference evidence="3" key="1">
    <citation type="journal article" date="2014" name="Proc. Natl. Acad. Sci. U.S.A.">
        <title>Extensive sampling of basidiomycete genomes demonstrates inadequacy of the white-rot/brown-rot paradigm for wood decay fungi.</title>
        <authorList>
            <person name="Riley R."/>
            <person name="Salamov A.A."/>
            <person name="Brown D.W."/>
            <person name="Nagy L.G."/>
            <person name="Floudas D."/>
            <person name="Held B.W."/>
            <person name="Levasseur A."/>
            <person name="Lombard V."/>
            <person name="Morin E."/>
            <person name="Otillar R."/>
            <person name="Lindquist E.A."/>
            <person name="Sun H."/>
            <person name="LaButti K.M."/>
            <person name="Schmutz J."/>
            <person name="Jabbour D."/>
            <person name="Luo H."/>
            <person name="Baker S.E."/>
            <person name="Pisabarro A.G."/>
            <person name="Walton J.D."/>
            <person name="Blanchette R.A."/>
            <person name="Henrissat B."/>
            <person name="Martin F."/>
            <person name="Cullen D."/>
            <person name="Hibbett D.S."/>
            <person name="Grigoriev I.V."/>
        </authorList>
    </citation>
    <scope>NUCLEOTIDE SEQUENCE [LARGE SCALE GENOMIC DNA]</scope>
    <source>
        <strain evidence="3">CBS 339.88</strain>
    </source>
</reference>
<dbReference type="AlphaFoldDB" id="A0A067SKQ9"/>
<dbReference type="OrthoDB" id="3216537at2759"/>
<keyword evidence="3" id="KW-1185">Reference proteome</keyword>
<dbReference type="EMBL" id="KL142392">
    <property type="protein sequence ID" value="KDR71451.1"/>
    <property type="molecule type" value="Genomic_DNA"/>
</dbReference>
<evidence type="ECO:0000313" key="2">
    <source>
        <dbReference type="EMBL" id="KDR71451.1"/>
    </source>
</evidence>
<dbReference type="HOGENOM" id="CLU_056205_0_0_1"/>
<feature type="compositionally biased region" description="Low complexity" evidence="1">
    <location>
        <begin position="30"/>
        <end position="40"/>
    </location>
</feature>
<gene>
    <name evidence="2" type="ORF">GALMADRAFT_143724</name>
</gene>
<proteinExistence type="predicted"/>
<evidence type="ECO:0000256" key="1">
    <source>
        <dbReference type="SAM" id="MobiDB-lite"/>
    </source>
</evidence>
<feature type="compositionally biased region" description="Polar residues" evidence="1">
    <location>
        <begin position="1"/>
        <end position="19"/>
    </location>
</feature>